<dbReference type="InterPro" id="IPR013525">
    <property type="entry name" value="ABC2_TM"/>
</dbReference>
<feature type="transmembrane region" description="Helical" evidence="5">
    <location>
        <begin position="246"/>
        <end position="269"/>
    </location>
</feature>
<evidence type="ECO:0000256" key="1">
    <source>
        <dbReference type="ARBA" id="ARBA00004141"/>
    </source>
</evidence>
<evidence type="ECO:0000259" key="6">
    <source>
        <dbReference type="PROSITE" id="PS51012"/>
    </source>
</evidence>
<evidence type="ECO:0000256" key="3">
    <source>
        <dbReference type="ARBA" id="ARBA00022989"/>
    </source>
</evidence>
<feature type="transmembrane region" description="Helical" evidence="5">
    <location>
        <begin position="21"/>
        <end position="41"/>
    </location>
</feature>
<name>A0ABP3JHC4_9BACI</name>
<dbReference type="PANTHER" id="PTHR43027">
    <property type="entry name" value="DOXORUBICIN RESISTANCE ABC TRANSPORTER PERMEASE PROTEIN DRRC-RELATED"/>
    <property type="match status" value="1"/>
</dbReference>
<feature type="domain" description="ABC transmembrane type-2" evidence="6">
    <location>
        <begin position="130"/>
        <end position="363"/>
    </location>
</feature>
<reference evidence="8" key="1">
    <citation type="journal article" date="2019" name="Int. J. Syst. Evol. Microbiol.">
        <title>The Global Catalogue of Microorganisms (GCM) 10K type strain sequencing project: providing services to taxonomists for standard genome sequencing and annotation.</title>
        <authorList>
            <consortium name="The Broad Institute Genomics Platform"/>
            <consortium name="The Broad Institute Genome Sequencing Center for Infectious Disease"/>
            <person name="Wu L."/>
            <person name="Ma J."/>
        </authorList>
    </citation>
    <scope>NUCLEOTIDE SEQUENCE [LARGE SCALE GENOMIC DNA]</scope>
    <source>
        <strain evidence="8">JCM 14193</strain>
    </source>
</reference>
<sequence>MSQFKQLFLMHLKMTFREKQAWFWGLFFPVILMVIFMFIFADSSDEDFEASVAVVEESPNEISTAISDQMEIIPTLVVEHELDDRSEAEELVEDQEVAAAVVLPESEDESSILLIVNTEDEQSTSTQVVSGVLNNIVQQMNLQVVGATETYALDFETISSSEHELSYQDFLLTGLIALAVAQGGLFGMVDLVDMRRKGLIKRLRMTPVNMSLFGFSDMIMRLLFSIIQIIVLALIGVLLFNATLHINLLGLVVLFIVGALSFNAIGYFISSFSKTTEAYMGVANIFSFLMMFLSGVFFPIDMMPEWLHPVAHVLPLTYFAEGLRDTMVYSIGIESSTIWFYMGVMALWGVVAYIIGSWLYRRKSIVATR</sequence>
<feature type="transmembrane region" description="Helical" evidence="5">
    <location>
        <begin position="281"/>
        <end position="300"/>
    </location>
</feature>
<keyword evidence="4 5" id="KW-0472">Membrane</keyword>
<keyword evidence="5" id="KW-0813">Transport</keyword>
<keyword evidence="5" id="KW-1003">Cell membrane</keyword>
<keyword evidence="2 5" id="KW-0812">Transmembrane</keyword>
<keyword evidence="8" id="KW-1185">Reference proteome</keyword>
<gene>
    <name evidence="7" type="ORF">GCM10008935_05370</name>
</gene>
<dbReference type="InterPro" id="IPR052902">
    <property type="entry name" value="ABC-2_transporter"/>
</dbReference>
<feature type="transmembrane region" description="Helical" evidence="5">
    <location>
        <begin position="170"/>
        <end position="192"/>
    </location>
</feature>
<evidence type="ECO:0000313" key="7">
    <source>
        <dbReference type="EMBL" id="GAA0453542.1"/>
    </source>
</evidence>
<keyword evidence="3 5" id="KW-1133">Transmembrane helix</keyword>
<comment type="similarity">
    <text evidence="5">Belongs to the ABC-2 integral membrane protein family.</text>
</comment>
<evidence type="ECO:0000256" key="4">
    <source>
        <dbReference type="ARBA" id="ARBA00023136"/>
    </source>
</evidence>
<evidence type="ECO:0000256" key="2">
    <source>
        <dbReference type="ARBA" id="ARBA00022692"/>
    </source>
</evidence>
<evidence type="ECO:0000313" key="8">
    <source>
        <dbReference type="Proteomes" id="UP001500740"/>
    </source>
</evidence>
<comment type="caution">
    <text evidence="7">The sequence shown here is derived from an EMBL/GenBank/DDBJ whole genome shotgun (WGS) entry which is preliminary data.</text>
</comment>
<dbReference type="InterPro" id="IPR000412">
    <property type="entry name" value="ABC_2_transport"/>
</dbReference>
<organism evidence="7 8">
    <name type="scientific">Alkalibacillus silvisoli</name>
    <dbReference type="NCBI Taxonomy" id="392823"/>
    <lineage>
        <taxon>Bacteria</taxon>
        <taxon>Bacillati</taxon>
        <taxon>Bacillota</taxon>
        <taxon>Bacilli</taxon>
        <taxon>Bacillales</taxon>
        <taxon>Bacillaceae</taxon>
        <taxon>Alkalibacillus</taxon>
    </lineage>
</organism>
<dbReference type="PROSITE" id="PS51012">
    <property type="entry name" value="ABC_TM2"/>
    <property type="match status" value="1"/>
</dbReference>
<protein>
    <recommendedName>
        <fullName evidence="5">Transport permease protein</fullName>
    </recommendedName>
</protein>
<accession>A0ABP3JHC4</accession>
<feature type="transmembrane region" description="Helical" evidence="5">
    <location>
        <begin position="338"/>
        <end position="360"/>
    </location>
</feature>
<feature type="transmembrane region" description="Helical" evidence="5">
    <location>
        <begin position="212"/>
        <end position="240"/>
    </location>
</feature>
<comment type="subcellular location">
    <subcellularLocation>
        <location evidence="5">Cell membrane</location>
        <topology evidence="5">Multi-pass membrane protein</topology>
    </subcellularLocation>
    <subcellularLocation>
        <location evidence="1">Membrane</location>
        <topology evidence="1">Multi-pass membrane protein</topology>
    </subcellularLocation>
</comment>
<dbReference type="Pfam" id="PF12698">
    <property type="entry name" value="ABC2_membrane_3"/>
    <property type="match status" value="1"/>
</dbReference>
<dbReference type="RefSeq" id="WP_343781623.1">
    <property type="nucleotide sequence ID" value="NZ_BAAACZ010000005.1"/>
</dbReference>
<proteinExistence type="inferred from homology"/>
<evidence type="ECO:0000256" key="5">
    <source>
        <dbReference type="RuleBase" id="RU361157"/>
    </source>
</evidence>
<dbReference type="Proteomes" id="UP001500740">
    <property type="component" value="Unassembled WGS sequence"/>
</dbReference>
<dbReference type="PANTHER" id="PTHR43027:SF1">
    <property type="entry name" value="DOXORUBICIN RESISTANCE ABC TRANSPORTER PERMEASE PROTEIN DRRC-RELATED"/>
    <property type="match status" value="1"/>
</dbReference>
<dbReference type="InterPro" id="IPR047817">
    <property type="entry name" value="ABC2_TM_bact-type"/>
</dbReference>
<dbReference type="EMBL" id="BAAACZ010000005">
    <property type="protein sequence ID" value="GAA0453542.1"/>
    <property type="molecule type" value="Genomic_DNA"/>
</dbReference>
<dbReference type="PRINTS" id="PR00164">
    <property type="entry name" value="ABC2TRNSPORT"/>
</dbReference>